<dbReference type="Proteomes" id="UP001202248">
    <property type="component" value="Unassembled WGS sequence"/>
</dbReference>
<comment type="caution">
    <text evidence="1">The sequence shown here is derived from an EMBL/GenBank/DDBJ whole genome shotgun (WGS) entry which is preliminary data.</text>
</comment>
<gene>
    <name evidence="1" type="ORF">MKP09_11665</name>
</gene>
<accession>A0ABS9SJJ1</accession>
<organism evidence="1 2">
    <name type="scientific">Niabella ginsengisoli</name>
    <dbReference type="NCBI Taxonomy" id="522298"/>
    <lineage>
        <taxon>Bacteria</taxon>
        <taxon>Pseudomonadati</taxon>
        <taxon>Bacteroidota</taxon>
        <taxon>Chitinophagia</taxon>
        <taxon>Chitinophagales</taxon>
        <taxon>Chitinophagaceae</taxon>
        <taxon>Niabella</taxon>
    </lineage>
</organism>
<name>A0ABS9SJJ1_9BACT</name>
<protein>
    <submittedName>
        <fullName evidence="1">Uncharacterized protein</fullName>
    </submittedName>
</protein>
<keyword evidence="2" id="KW-1185">Reference proteome</keyword>
<sequence length="101" mass="11926">MYEISFIITYCDYDKLPKKQTTEIPDIEGEMTIVRDCTGTYLRHNNLDYQVCNKKLLKKFNIDEMVIVSIKKLKTCYEEIGEICLLEHENEGWVKVLSVKK</sequence>
<dbReference type="RefSeq" id="WP_240830182.1">
    <property type="nucleotide sequence ID" value="NZ_JAKWBL010000002.1"/>
</dbReference>
<reference evidence="1 2" key="1">
    <citation type="submission" date="2022-02" db="EMBL/GenBank/DDBJ databases">
        <authorList>
            <person name="Min J."/>
        </authorList>
    </citation>
    <scope>NUCLEOTIDE SEQUENCE [LARGE SCALE GENOMIC DNA]</scope>
    <source>
        <strain evidence="1 2">GR10-1</strain>
    </source>
</reference>
<dbReference type="EMBL" id="JAKWBL010000002">
    <property type="protein sequence ID" value="MCH5598520.1"/>
    <property type="molecule type" value="Genomic_DNA"/>
</dbReference>
<proteinExistence type="predicted"/>
<evidence type="ECO:0000313" key="2">
    <source>
        <dbReference type="Proteomes" id="UP001202248"/>
    </source>
</evidence>
<evidence type="ECO:0000313" key="1">
    <source>
        <dbReference type="EMBL" id="MCH5598520.1"/>
    </source>
</evidence>